<dbReference type="RefSeq" id="WP_209665553.1">
    <property type="nucleotide sequence ID" value="NZ_JAGGMS010000001.1"/>
</dbReference>
<accession>A0ABS4PS02</accession>
<dbReference type="EMBL" id="JAGGMS010000001">
    <property type="protein sequence ID" value="MBP2182200.1"/>
    <property type="molecule type" value="Genomic_DNA"/>
</dbReference>
<dbReference type="InterPro" id="IPR050345">
    <property type="entry name" value="Aliph_Amidase/BUP"/>
</dbReference>
<evidence type="ECO:0000256" key="1">
    <source>
        <dbReference type="ARBA" id="ARBA00022801"/>
    </source>
</evidence>
<dbReference type="PANTHER" id="PTHR43674:SF16">
    <property type="entry name" value="CARBON-NITROGEN FAMILY, PUTATIVE (AFU_ORTHOLOGUE AFUA_5G02350)-RELATED"/>
    <property type="match status" value="1"/>
</dbReference>
<dbReference type="CDD" id="cd07585">
    <property type="entry name" value="nitrilase_7"/>
    <property type="match status" value="1"/>
</dbReference>
<comment type="caution">
    <text evidence="3">The sequence shown here is derived from an EMBL/GenBank/DDBJ whole genome shotgun (WGS) entry which is preliminary data.</text>
</comment>
<dbReference type="SUPFAM" id="SSF56317">
    <property type="entry name" value="Carbon-nitrogen hydrolase"/>
    <property type="match status" value="1"/>
</dbReference>
<sequence length="322" mass="35579">MTTVVKVAAVQFEHRADDKQYNLERVAHFASEAAAAGARLVVCPEMCLVGYWHLRRHRPEALHALAEPVDGPSVSAVRSLATRLGIGVGAGFLESDGGRLFNSYAVCLPDGTVHVHRKLHAFEHEAISSGDRFTVFDTPWGVRIAILICWDNNLVENVRACALDGATVLIAPHQTGGTASRSPHGMRPIPLTRWENRHTDPAAVEREFRGPNGREWLMRWLPARAHDNGLFLVFSNGVGRDDDEVRTGNAMVLDPYGRILAETWAAGDRLVLADLDLGLVPLSTGRRWLAGRRPELYGSLTRHRGDERDPRTARFATEPVDI</sequence>
<evidence type="ECO:0000313" key="3">
    <source>
        <dbReference type="EMBL" id="MBP2182200.1"/>
    </source>
</evidence>
<name>A0ABS4PS02_9PSEU</name>
<dbReference type="InterPro" id="IPR036526">
    <property type="entry name" value="C-N_Hydrolase_sf"/>
</dbReference>
<organism evidence="3 4">
    <name type="scientific">Amycolatopsis magusensis</name>
    <dbReference type="NCBI Taxonomy" id="882444"/>
    <lineage>
        <taxon>Bacteria</taxon>
        <taxon>Bacillati</taxon>
        <taxon>Actinomycetota</taxon>
        <taxon>Actinomycetes</taxon>
        <taxon>Pseudonocardiales</taxon>
        <taxon>Pseudonocardiaceae</taxon>
        <taxon>Amycolatopsis</taxon>
    </lineage>
</organism>
<keyword evidence="4" id="KW-1185">Reference proteome</keyword>
<evidence type="ECO:0000313" key="4">
    <source>
        <dbReference type="Proteomes" id="UP000741013"/>
    </source>
</evidence>
<evidence type="ECO:0000259" key="2">
    <source>
        <dbReference type="PROSITE" id="PS50263"/>
    </source>
</evidence>
<dbReference type="Gene3D" id="3.60.110.10">
    <property type="entry name" value="Carbon-nitrogen hydrolase"/>
    <property type="match status" value="1"/>
</dbReference>
<protein>
    <submittedName>
        <fullName evidence="3">Amidohydrolase</fullName>
    </submittedName>
</protein>
<feature type="domain" description="CN hydrolase" evidence="2">
    <location>
        <begin position="5"/>
        <end position="277"/>
    </location>
</feature>
<dbReference type="Pfam" id="PF00795">
    <property type="entry name" value="CN_hydrolase"/>
    <property type="match status" value="1"/>
</dbReference>
<dbReference type="PANTHER" id="PTHR43674">
    <property type="entry name" value="NITRILASE C965.09-RELATED"/>
    <property type="match status" value="1"/>
</dbReference>
<reference evidence="3 4" key="1">
    <citation type="submission" date="2021-03" db="EMBL/GenBank/DDBJ databases">
        <title>Sequencing the genomes of 1000 actinobacteria strains.</title>
        <authorList>
            <person name="Klenk H.-P."/>
        </authorList>
    </citation>
    <scope>NUCLEOTIDE SEQUENCE [LARGE SCALE GENOMIC DNA]</scope>
    <source>
        <strain evidence="3 4">DSM 45510</strain>
    </source>
</reference>
<proteinExistence type="predicted"/>
<dbReference type="InterPro" id="IPR003010">
    <property type="entry name" value="C-N_Hydrolase"/>
</dbReference>
<gene>
    <name evidence="3" type="ORF">JOM49_003726</name>
</gene>
<dbReference type="PROSITE" id="PS50263">
    <property type="entry name" value="CN_HYDROLASE"/>
    <property type="match status" value="1"/>
</dbReference>
<keyword evidence="1" id="KW-0378">Hydrolase</keyword>
<dbReference type="Proteomes" id="UP000741013">
    <property type="component" value="Unassembled WGS sequence"/>
</dbReference>